<organism evidence="1 2">
    <name type="scientific">Volvox reticuliferus</name>
    <dbReference type="NCBI Taxonomy" id="1737510"/>
    <lineage>
        <taxon>Eukaryota</taxon>
        <taxon>Viridiplantae</taxon>
        <taxon>Chlorophyta</taxon>
        <taxon>core chlorophytes</taxon>
        <taxon>Chlorophyceae</taxon>
        <taxon>CS clade</taxon>
        <taxon>Chlamydomonadales</taxon>
        <taxon>Volvocaceae</taxon>
        <taxon>Volvox</taxon>
    </lineage>
</organism>
<dbReference type="OrthoDB" id="1938664at2759"/>
<evidence type="ECO:0000313" key="1">
    <source>
        <dbReference type="EMBL" id="GIL74276.1"/>
    </source>
</evidence>
<gene>
    <name evidence="1" type="ORF">Vretifemale_4334</name>
</gene>
<reference evidence="1" key="1">
    <citation type="journal article" date="2021" name="Proc. Natl. Acad. Sci. U.S.A.">
        <title>Three genomes in the algal genus Volvox reveal the fate of a haploid sex-determining region after a transition to homothallism.</title>
        <authorList>
            <person name="Yamamoto K."/>
            <person name="Hamaji T."/>
            <person name="Kawai-Toyooka H."/>
            <person name="Matsuzaki R."/>
            <person name="Takahashi F."/>
            <person name="Nishimura Y."/>
            <person name="Kawachi M."/>
            <person name="Noguchi H."/>
            <person name="Minakuchi Y."/>
            <person name="Umen J.G."/>
            <person name="Toyoda A."/>
            <person name="Nozaki H."/>
        </authorList>
    </citation>
    <scope>NUCLEOTIDE SEQUENCE</scope>
    <source>
        <strain evidence="1">NIES-3786</strain>
    </source>
</reference>
<sequence length="185" mass="20264">MNTTMRSTPFRIQRWSCAIAPSKYTDISSHPKLPPPRPAVPHLEGQSGNDRLGVHQVLVAQVVQAAVSKDLGTSLEPDGLTKRDPRVLGQELRRHAAQSAQHGPAGVDELQLAVALERLWVRGQAGSVPAVVARELASQVGRDITLREGACGKRDRDTKKNHIDIDADQMRTRHVMIPQIITNDS</sequence>
<evidence type="ECO:0000313" key="2">
    <source>
        <dbReference type="Proteomes" id="UP000747110"/>
    </source>
</evidence>
<dbReference type="Proteomes" id="UP000747110">
    <property type="component" value="Unassembled WGS sequence"/>
</dbReference>
<dbReference type="AlphaFoldDB" id="A0A8J4C2M0"/>
<protein>
    <submittedName>
        <fullName evidence="1">Uncharacterized protein</fullName>
    </submittedName>
</protein>
<dbReference type="EMBL" id="BNCP01000006">
    <property type="protein sequence ID" value="GIL74276.1"/>
    <property type="molecule type" value="Genomic_DNA"/>
</dbReference>
<accession>A0A8J4C2M0</accession>
<keyword evidence="2" id="KW-1185">Reference proteome</keyword>
<name>A0A8J4C2M0_9CHLO</name>
<proteinExistence type="predicted"/>
<comment type="caution">
    <text evidence="1">The sequence shown here is derived from an EMBL/GenBank/DDBJ whole genome shotgun (WGS) entry which is preliminary data.</text>
</comment>